<comment type="subcellular location">
    <subcellularLocation>
        <location evidence="1 10">Nucleus</location>
    </subcellularLocation>
</comment>
<dbReference type="AlphaFoldDB" id="A0A8K0CSB8"/>
<evidence type="ECO:0000313" key="13">
    <source>
        <dbReference type="Proteomes" id="UP000801492"/>
    </source>
</evidence>
<comment type="caution">
    <text evidence="12">The sequence shown here is derived from an EMBL/GenBank/DDBJ whole genome shotgun (WGS) entry which is preliminary data.</text>
</comment>
<name>A0A8K0CSB8_IGNLU</name>
<dbReference type="Gene3D" id="3.40.50.300">
    <property type="entry name" value="P-loop containing nucleotide triphosphate hydrolases"/>
    <property type="match status" value="1"/>
</dbReference>
<evidence type="ECO:0000313" key="12">
    <source>
        <dbReference type="EMBL" id="KAF2889743.1"/>
    </source>
</evidence>
<sequence length="428" mass="48936">MVGYKNYENTRLHIKNKIVNVDQYNGHTHERKQLLDILKRTTDSGESNSALLIGPPGVGKTTLVNSILKELQEDKKFNSSAVLVRLHGLIHTDDRLALKAITSRMNLDNAINGKVFGSFAENLSFLLACLQTGQRETSKSVLFILEEFDLFCSHHNQTLLYNLFDVSQSAQTPICVIGITHRLDVIELFEKRVKSRFSHRQIFLFSTHGDDIAIPSINQRIDRISNFLLLTNNNDFSSTYFAQWNKNIKQLMKDKKFICSMQRLLDISENEEITKNIMMLAVSKLNVEKPKISADDIEDELNIFEKDDLVQTVQDLSVLELCLLIAMKHHSEIYDLQPFNFEMILTRYNKFINANSNVQNVQRSVVLKAFEHIQNVELIAPTGTVMSRLQKEYQLFKLLITSQQITEAIKTMNGLPTEVIQWAGSSLA</sequence>
<dbReference type="GO" id="GO:0016887">
    <property type="term" value="F:ATP hydrolysis activity"/>
    <property type="evidence" value="ECO:0007669"/>
    <property type="project" value="InterPro"/>
</dbReference>
<dbReference type="InterPro" id="IPR016527">
    <property type="entry name" value="ORC4"/>
</dbReference>
<dbReference type="GO" id="GO:0005737">
    <property type="term" value="C:cytoplasm"/>
    <property type="evidence" value="ECO:0007669"/>
    <property type="project" value="UniProtKB-ARBA"/>
</dbReference>
<evidence type="ECO:0000256" key="4">
    <source>
        <dbReference type="ARBA" id="ARBA00022705"/>
    </source>
</evidence>
<evidence type="ECO:0000256" key="3">
    <source>
        <dbReference type="ARBA" id="ARBA00019083"/>
    </source>
</evidence>
<proteinExistence type="inferred from homology"/>
<dbReference type="InterPro" id="IPR032705">
    <property type="entry name" value="ORC4_C"/>
</dbReference>
<evidence type="ECO:0000256" key="9">
    <source>
        <dbReference type="ARBA" id="ARBA00046777"/>
    </source>
</evidence>
<dbReference type="GO" id="GO:0006270">
    <property type="term" value="P:DNA replication initiation"/>
    <property type="evidence" value="ECO:0007669"/>
    <property type="project" value="TreeGrafter"/>
</dbReference>
<dbReference type="EMBL" id="VTPC01062896">
    <property type="protein sequence ID" value="KAF2889743.1"/>
    <property type="molecule type" value="Genomic_DNA"/>
</dbReference>
<keyword evidence="5" id="KW-0547">Nucleotide-binding</keyword>
<dbReference type="SMART" id="SM00382">
    <property type="entry name" value="AAA"/>
    <property type="match status" value="1"/>
</dbReference>
<evidence type="ECO:0000256" key="6">
    <source>
        <dbReference type="ARBA" id="ARBA00022840"/>
    </source>
</evidence>
<evidence type="ECO:0000256" key="8">
    <source>
        <dbReference type="ARBA" id="ARBA00023242"/>
    </source>
</evidence>
<evidence type="ECO:0000256" key="1">
    <source>
        <dbReference type="ARBA" id="ARBA00004123"/>
    </source>
</evidence>
<dbReference type="OrthoDB" id="343623at2759"/>
<dbReference type="Pfam" id="PF14629">
    <property type="entry name" value="ORC4_C"/>
    <property type="match status" value="1"/>
</dbReference>
<organism evidence="12 13">
    <name type="scientific">Ignelater luminosus</name>
    <name type="common">Cucubano</name>
    <name type="synonym">Pyrophorus luminosus</name>
    <dbReference type="NCBI Taxonomy" id="2038154"/>
    <lineage>
        <taxon>Eukaryota</taxon>
        <taxon>Metazoa</taxon>
        <taxon>Ecdysozoa</taxon>
        <taxon>Arthropoda</taxon>
        <taxon>Hexapoda</taxon>
        <taxon>Insecta</taxon>
        <taxon>Pterygota</taxon>
        <taxon>Neoptera</taxon>
        <taxon>Endopterygota</taxon>
        <taxon>Coleoptera</taxon>
        <taxon>Polyphaga</taxon>
        <taxon>Elateriformia</taxon>
        <taxon>Elateroidea</taxon>
        <taxon>Elateridae</taxon>
        <taxon>Agrypninae</taxon>
        <taxon>Pyrophorini</taxon>
        <taxon>Ignelater</taxon>
    </lineage>
</organism>
<dbReference type="Pfam" id="PF00004">
    <property type="entry name" value="AAA"/>
    <property type="match status" value="1"/>
</dbReference>
<evidence type="ECO:0000256" key="7">
    <source>
        <dbReference type="ARBA" id="ARBA00023125"/>
    </source>
</evidence>
<dbReference type="CDD" id="cd00009">
    <property type="entry name" value="AAA"/>
    <property type="match status" value="1"/>
</dbReference>
<keyword evidence="4 10" id="KW-0235">DNA replication</keyword>
<dbReference type="PIRSF" id="PIRSF007858">
    <property type="entry name" value="ORC4"/>
    <property type="match status" value="1"/>
</dbReference>
<dbReference type="InterPro" id="IPR003959">
    <property type="entry name" value="ATPase_AAA_core"/>
</dbReference>
<comment type="subunit">
    <text evidence="9">Component of ORC, a complex composed of at least 6 subunits: ORC1, ORC2, ORC3, ORC4, ORC5 and ORC6. ORC is regulated in a cell-cycle dependent manner. It is sequentially assembled at the exit from anaphase of mitosis and disassembled as cells enter S phase. Interacts with DBF4. Interacts with POLQ.</text>
</comment>
<dbReference type="InterPro" id="IPR003593">
    <property type="entry name" value="AAA+_ATPase"/>
</dbReference>
<dbReference type="PANTHER" id="PTHR12087">
    <property type="entry name" value="ORIGIN RECOGNITION COMPLEX SUBUNIT 4"/>
    <property type="match status" value="1"/>
</dbReference>
<dbReference type="FunFam" id="3.40.50.300:FF:000649">
    <property type="entry name" value="Origin recognition complex subunit 4"/>
    <property type="match status" value="1"/>
</dbReference>
<protein>
    <recommendedName>
        <fullName evidence="3 10">Origin recognition complex subunit 4</fullName>
    </recommendedName>
</protein>
<dbReference type="InterPro" id="IPR027417">
    <property type="entry name" value="P-loop_NTPase"/>
</dbReference>
<keyword evidence="7 10" id="KW-0238">DNA-binding</keyword>
<evidence type="ECO:0000256" key="10">
    <source>
        <dbReference type="PIRNR" id="PIRNR007858"/>
    </source>
</evidence>
<dbReference type="GO" id="GO:0005524">
    <property type="term" value="F:ATP binding"/>
    <property type="evidence" value="ECO:0007669"/>
    <property type="project" value="UniProtKB-KW"/>
</dbReference>
<comment type="function">
    <text evidence="10">Component of the origin recognition complex (ORC) that binds origins of replication.</text>
</comment>
<dbReference type="GO" id="GO:0005664">
    <property type="term" value="C:nuclear origin of replication recognition complex"/>
    <property type="evidence" value="ECO:0007669"/>
    <property type="project" value="TreeGrafter"/>
</dbReference>
<dbReference type="Proteomes" id="UP000801492">
    <property type="component" value="Unassembled WGS sequence"/>
</dbReference>
<comment type="similarity">
    <text evidence="2 10">Belongs to the ORC4 family.</text>
</comment>
<keyword evidence="6" id="KW-0067">ATP-binding</keyword>
<gene>
    <name evidence="12" type="ORF">ILUMI_16430</name>
</gene>
<dbReference type="PANTHER" id="PTHR12087:SF0">
    <property type="entry name" value="ORIGIN RECOGNITION COMPLEX SUBUNIT 4"/>
    <property type="match status" value="1"/>
</dbReference>
<dbReference type="SUPFAM" id="SSF52540">
    <property type="entry name" value="P-loop containing nucleoside triphosphate hydrolases"/>
    <property type="match status" value="1"/>
</dbReference>
<reference evidence="12" key="1">
    <citation type="submission" date="2019-08" db="EMBL/GenBank/DDBJ databases">
        <title>The genome of the North American firefly Photinus pyralis.</title>
        <authorList>
            <consortium name="Photinus pyralis genome working group"/>
            <person name="Fallon T.R."/>
            <person name="Sander Lower S.E."/>
            <person name="Weng J.-K."/>
        </authorList>
    </citation>
    <scope>NUCLEOTIDE SEQUENCE</scope>
    <source>
        <strain evidence="12">TRF0915ILg1</strain>
        <tissue evidence="12">Whole body</tissue>
    </source>
</reference>
<keyword evidence="8 10" id="KW-0539">Nucleus</keyword>
<evidence type="ECO:0000256" key="2">
    <source>
        <dbReference type="ARBA" id="ARBA00005334"/>
    </source>
</evidence>
<keyword evidence="13" id="KW-1185">Reference proteome</keyword>
<evidence type="ECO:0000256" key="5">
    <source>
        <dbReference type="ARBA" id="ARBA00022741"/>
    </source>
</evidence>
<accession>A0A8K0CSB8</accession>
<evidence type="ECO:0000259" key="11">
    <source>
        <dbReference type="SMART" id="SM00382"/>
    </source>
</evidence>
<feature type="domain" description="AAA+ ATPase" evidence="11">
    <location>
        <begin position="46"/>
        <end position="207"/>
    </location>
</feature>
<dbReference type="GO" id="GO:0003688">
    <property type="term" value="F:DNA replication origin binding"/>
    <property type="evidence" value="ECO:0007669"/>
    <property type="project" value="TreeGrafter"/>
</dbReference>